<proteinExistence type="predicted"/>
<evidence type="ECO:0000313" key="3">
    <source>
        <dbReference type="Proteomes" id="UP000624244"/>
    </source>
</evidence>
<dbReference type="Proteomes" id="UP000624244">
    <property type="component" value="Unassembled WGS sequence"/>
</dbReference>
<evidence type="ECO:0000313" key="2">
    <source>
        <dbReference type="EMBL" id="KAF5846429.1"/>
    </source>
</evidence>
<gene>
    <name evidence="2" type="ORF">GGP41_003820</name>
</gene>
<protein>
    <submittedName>
        <fullName evidence="2">Uncharacterized protein</fullName>
    </submittedName>
</protein>
<keyword evidence="1" id="KW-0812">Transmembrane</keyword>
<feature type="transmembrane region" description="Helical" evidence="1">
    <location>
        <begin position="16"/>
        <end position="35"/>
    </location>
</feature>
<keyword evidence="1" id="KW-1133">Transmembrane helix</keyword>
<keyword evidence="1" id="KW-0472">Membrane</keyword>
<name>A0A8H5ZD00_COCSA</name>
<reference evidence="2" key="1">
    <citation type="submission" date="2019-11" db="EMBL/GenBank/DDBJ databases">
        <title>Bipolaris sorokiniana Genome sequencing.</title>
        <authorList>
            <person name="Wang H."/>
        </authorList>
    </citation>
    <scope>NUCLEOTIDE SEQUENCE</scope>
</reference>
<accession>A0A8H5ZD00</accession>
<comment type="caution">
    <text evidence="2">The sequence shown here is derived from an EMBL/GenBank/DDBJ whole genome shotgun (WGS) entry which is preliminary data.</text>
</comment>
<dbReference type="AlphaFoldDB" id="A0A8H5ZD00"/>
<organism evidence="2 3">
    <name type="scientific">Cochliobolus sativus</name>
    <name type="common">Common root rot and spot blotch fungus</name>
    <name type="synonym">Bipolaris sorokiniana</name>
    <dbReference type="NCBI Taxonomy" id="45130"/>
    <lineage>
        <taxon>Eukaryota</taxon>
        <taxon>Fungi</taxon>
        <taxon>Dikarya</taxon>
        <taxon>Ascomycota</taxon>
        <taxon>Pezizomycotina</taxon>
        <taxon>Dothideomycetes</taxon>
        <taxon>Pleosporomycetidae</taxon>
        <taxon>Pleosporales</taxon>
        <taxon>Pleosporineae</taxon>
        <taxon>Pleosporaceae</taxon>
        <taxon>Bipolaris</taxon>
    </lineage>
</organism>
<sequence length="98" mass="10643">MSEKQQKLWPDRAPNILAPTTILCVLSTIVLAWRISYTIKISRKISLSDYLVTTAAQQESDTEHTSTAKVVIPWILASGSPIISSSTATTSGLDKPSI</sequence>
<dbReference type="EMBL" id="WNKQ01000016">
    <property type="protein sequence ID" value="KAF5846429.1"/>
    <property type="molecule type" value="Genomic_DNA"/>
</dbReference>
<evidence type="ECO:0000256" key="1">
    <source>
        <dbReference type="SAM" id="Phobius"/>
    </source>
</evidence>